<gene>
    <name evidence="1" type="ORF">RJ640_023108</name>
</gene>
<comment type="caution">
    <text evidence="1">The sequence shown here is derived from an EMBL/GenBank/DDBJ whole genome shotgun (WGS) entry which is preliminary data.</text>
</comment>
<accession>A0AA88RE63</accession>
<protein>
    <submittedName>
        <fullName evidence="1">Uncharacterized protein</fullName>
    </submittedName>
</protein>
<sequence length="216" mass="23263">MFAVQPYSPVTKQQVSSSNFSPSLVAETNFFPSVDNALDKAKVLRNELLAVVHDEHPSHIELDVIHLLAGVKQIKWSSLRYEKDGFEFQLSFHRKVLDSEREPKREECHGNGTCFGHADAAVDNGQGLIGLVGHDPDEELGLGVELGLVGEALEPNLVEGVGGVADELAEEDLLVAVEGVDDQAQQLVMLKVATAIATAVGGFRDGKIEIEAEVLG</sequence>
<organism evidence="1 2">
    <name type="scientific">Escallonia rubra</name>
    <dbReference type="NCBI Taxonomy" id="112253"/>
    <lineage>
        <taxon>Eukaryota</taxon>
        <taxon>Viridiplantae</taxon>
        <taxon>Streptophyta</taxon>
        <taxon>Embryophyta</taxon>
        <taxon>Tracheophyta</taxon>
        <taxon>Spermatophyta</taxon>
        <taxon>Magnoliopsida</taxon>
        <taxon>eudicotyledons</taxon>
        <taxon>Gunneridae</taxon>
        <taxon>Pentapetalae</taxon>
        <taxon>asterids</taxon>
        <taxon>campanulids</taxon>
        <taxon>Escalloniales</taxon>
        <taxon>Escalloniaceae</taxon>
        <taxon>Escallonia</taxon>
    </lineage>
</organism>
<reference evidence="1" key="1">
    <citation type="submission" date="2022-12" db="EMBL/GenBank/DDBJ databases">
        <title>Draft genome assemblies for two species of Escallonia (Escalloniales).</title>
        <authorList>
            <person name="Chanderbali A."/>
            <person name="Dervinis C."/>
            <person name="Anghel I."/>
            <person name="Soltis D."/>
            <person name="Soltis P."/>
            <person name="Zapata F."/>
        </authorList>
    </citation>
    <scope>NUCLEOTIDE SEQUENCE</scope>
    <source>
        <strain evidence="1">UCBG92.1500</strain>
        <tissue evidence="1">Leaf</tissue>
    </source>
</reference>
<dbReference type="AlphaFoldDB" id="A0AA88RE63"/>
<keyword evidence="2" id="KW-1185">Reference proteome</keyword>
<proteinExistence type="predicted"/>
<evidence type="ECO:0000313" key="2">
    <source>
        <dbReference type="Proteomes" id="UP001187471"/>
    </source>
</evidence>
<name>A0AA88RE63_9ASTE</name>
<dbReference type="EMBL" id="JAVXUO010001311">
    <property type="protein sequence ID" value="KAK2983574.1"/>
    <property type="molecule type" value="Genomic_DNA"/>
</dbReference>
<evidence type="ECO:0000313" key="1">
    <source>
        <dbReference type="EMBL" id="KAK2983574.1"/>
    </source>
</evidence>
<dbReference type="Proteomes" id="UP001187471">
    <property type="component" value="Unassembled WGS sequence"/>
</dbReference>